<dbReference type="EMBL" id="OX359470">
    <property type="protein sequence ID" value="CAI3971095.1"/>
    <property type="molecule type" value="Genomic_DNA"/>
</dbReference>
<protein>
    <submittedName>
        <fullName evidence="1">Uncharacterized protein</fullName>
    </submittedName>
</protein>
<sequence>MDIEKTIQNEIASIVRGKSSSVQLNTGDVAFRDFGTWINPEGEEDEEDYDWQIPTQSTINDLREITGKLKAKYPGWDFRYTVCEKNWIIIDFELEF</sequence>
<name>A0A9N6WSI0_9VIRU</name>
<proteinExistence type="predicted"/>
<gene>
    <name evidence="1" type="ORF">ORM20_00046</name>
</gene>
<organism evidence="1">
    <name type="scientific">Ochrobactrum phage ORM_20</name>
    <dbReference type="NCBI Taxonomy" id="2985243"/>
    <lineage>
        <taxon>Viruses</taxon>
    </lineage>
</organism>
<accession>A0A9N6WSI0</accession>
<evidence type="ECO:0000313" key="1">
    <source>
        <dbReference type="EMBL" id="CAI3971095.1"/>
    </source>
</evidence>
<reference evidence="1" key="1">
    <citation type="submission" date="2022-10" db="EMBL/GenBank/DDBJ databases">
        <authorList>
            <person name="Meaden S."/>
        </authorList>
    </citation>
    <scope>NUCLEOTIDE SEQUENCE</scope>
</reference>